<dbReference type="PANTHER" id="PTHR24030">
    <property type="entry name" value="PROTEIN CMSS1"/>
    <property type="match status" value="1"/>
</dbReference>
<feature type="region of interest" description="Disordered" evidence="1">
    <location>
        <begin position="1"/>
        <end position="24"/>
    </location>
</feature>
<organism evidence="2 3">
    <name type="scientific">Blattamonas nauphoetae</name>
    <dbReference type="NCBI Taxonomy" id="2049346"/>
    <lineage>
        <taxon>Eukaryota</taxon>
        <taxon>Metamonada</taxon>
        <taxon>Preaxostyla</taxon>
        <taxon>Oxymonadida</taxon>
        <taxon>Blattamonas</taxon>
    </lineage>
</organism>
<feature type="compositionally biased region" description="Acidic residues" evidence="1">
    <location>
        <begin position="40"/>
        <end position="51"/>
    </location>
</feature>
<evidence type="ECO:0000313" key="2">
    <source>
        <dbReference type="EMBL" id="KAK2943355.1"/>
    </source>
</evidence>
<dbReference type="Proteomes" id="UP001281761">
    <property type="component" value="Unassembled WGS sequence"/>
</dbReference>
<sequence length="349" mass="39770">MSIKPQKRQQSTKVSKKTPKKELLGDDLDDFDFAVASDSSDFDSLELEEDAPQPAPKEPKPKKINTNTTDADDILFGSLGNEKTRSRREKGKERRKKRIALELMTKKEFSLAKASIEDQSSYLHEKLLSCEDYLNLIDETQDTLSMTHFVKPSQTYDAQEDLTRGPQLAPIFYRPATILSQVLDELVPTWKNIDDSIDSITTNVVIITHSSTRAWDLLDTLKTSLFLFLHPEHEQPPTQKEKDTTPIVSLYSRHLKLESQLQELKEKKHFAACVGTPARLSKLFQTLSSPESPEKIDLETTKLFVVDMFHDQKQMGIFSSNDSKDDALSFLAHYAIRQLMKGTSKIVFF</sequence>
<gene>
    <name evidence="2" type="ORF">BLNAU_21718</name>
</gene>
<evidence type="ECO:0000313" key="3">
    <source>
        <dbReference type="Proteomes" id="UP001281761"/>
    </source>
</evidence>
<reference evidence="2 3" key="1">
    <citation type="journal article" date="2022" name="bioRxiv">
        <title>Genomics of Preaxostyla Flagellates Illuminates Evolutionary Transitions and the Path Towards Mitochondrial Loss.</title>
        <authorList>
            <person name="Novak L.V.F."/>
            <person name="Treitli S.C."/>
            <person name="Pyrih J."/>
            <person name="Halakuc P."/>
            <person name="Pipaliya S.V."/>
            <person name="Vacek V."/>
            <person name="Brzon O."/>
            <person name="Soukal P."/>
            <person name="Eme L."/>
            <person name="Dacks J.B."/>
            <person name="Karnkowska A."/>
            <person name="Elias M."/>
            <person name="Hampl V."/>
        </authorList>
    </citation>
    <scope>NUCLEOTIDE SEQUENCE [LARGE SCALE GENOMIC DNA]</scope>
    <source>
        <strain evidence="2">NAU3</strain>
        <tissue evidence="2">Gut</tissue>
    </source>
</reference>
<dbReference type="EMBL" id="JARBJD010000350">
    <property type="protein sequence ID" value="KAK2943355.1"/>
    <property type="molecule type" value="Genomic_DNA"/>
</dbReference>
<protein>
    <submittedName>
        <fullName evidence="2">Uncharacterized protein</fullName>
    </submittedName>
</protein>
<name>A0ABQ9WV43_9EUKA</name>
<feature type="region of interest" description="Disordered" evidence="1">
    <location>
        <begin position="39"/>
        <end position="95"/>
    </location>
</feature>
<dbReference type="PANTHER" id="PTHR24030:SF0">
    <property type="entry name" value="PROTEIN CMSS1"/>
    <property type="match status" value="1"/>
</dbReference>
<dbReference type="InterPro" id="IPR032704">
    <property type="entry name" value="Cms1"/>
</dbReference>
<feature type="compositionally biased region" description="Basic residues" evidence="1">
    <location>
        <begin position="85"/>
        <end position="95"/>
    </location>
</feature>
<keyword evidence="3" id="KW-1185">Reference proteome</keyword>
<comment type="caution">
    <text evidence="2">The sequence shown here is derived from an EMBL/GenBank/DDBJ whole genome shotgun (WGS) entry which is preliminary data.</text>
</comment>
<evidence type="ECO:0000256" key="1">
    <source>
        <dbReference type="SAM" id="MobiDB-lite"/>
    </source>
</evidence>
<proteinExistence type="predicted"/>
<accession>A0ABQ9WV43</accession>
<dbReference type="Pfam" id="PF14617">
    <property type="entry name" value="CMS1"/>
    <property type="match status" value="1"/>
</dbReference>